<comment type="caution">
    <text evidence="1">The sequence shown here is derived from an EMBL/GenBank/DDBJ whole genome shotgun (WGS) entry which is preliminary data.</text>
</comment>
<accession>A0A9X2F9Z2</accession>
<evidence type="ECO:0000313" key="2">
    <source>
        <dbReference type="Proteomes" id="UP001155241"/>
    </source>
</evidence>
<reference evidence="1" key="1">
    <citation type="submission" date="2022-06" db="EMBL/GenBank/DDBJ databases">
        <title>Aeoliella straminimaris, a novel planctomycete from sediments.</title>
        <authorList>
            <person name="Vitorino I.R."/>
            <person name="Lage O.M."/>
        </authorList>
    </citation>
    <scope>NUCLEOTIDE SEQUENCE</scope>
    <source>
        <strain evidence="1">ICT_H6.2</strain>
    </source>
</reference>
<evidence type="ECO:0000313" key="1">
    <source>
        <dbReference type="EMBL" id="MCO6044634.1"/>
    </source>
</evidence>
<dbReference type="AlphaFoldDB" id="A0A9X2F9Z2"/>
<organism evidence="1 2">
    <name type="scientific">Aeoliella straminimaris</name>
    <dbReference type="NCBI Taxonomy" id="2954799"/>
    <lineage>
        <taxon>Bacteria</taxon>
        <taxon>Pseudomonadati</taxon>
        <taxon>Planctomycetota</taxon>
        <taxon>Planctomycetia</taxon>
        <taxon>Pirellulales</taxon>
        <taxon>Lacipirellulaceae</taxon>
        <taxon>Aeoliella</taxon>
    </lineage>
</organism>
<name>A0A9X2F9Z2_9BACT</name>
<sequence length="162" mass="18774">MAYVRPGFEQFEEDIESWWFDVTNYANMDGDHLLDKDFCKRSTRIYEFVRDKTNREPSQLAHIGRLVGLHSGLKRSMDHDVTIVQITQAIDGVIWLVDDLRRMCLTSEKPGRRKKPETVQAERMLLKDPNIDNNTVVERTGLSAGTVRNIRSRLNLSQKPKS</sequence>
<dbReference type="RefSeq" id="WP_252852744.1">
    <property type="nucleotide sequence ID" value="NZ_JAMXLR010000036.1"/>
</dbReference>
<protein>
    <submittedName>
        <fullName evidence="1">Uncharacterized protein</fullName>
    </submittedName>
</protein>
<gene>
    <name evidence="1" type="ORF">NG895_12020</name>
</gene>
<dbReference type="Proteomes" id="UP001155241">
    <property type="component" value="Unassembled WGS sequence"/>
</dbReference>
<keyword evidence="2" id="KW-1185">Reference proteome</keyword>
<dbReference type="EMBL" id="JAMXLR010000036">
    <property type="protein sequence ID" value="MCO6044634.1"/>
    <property type="molecule type" value="Genomic_DNA"/>
</dbReference>
<proteinExistence type="predicted"/>